<evidence type="ECO:0000313" key="2">
    <source>
        <dbReference type="EMBL" id="MFD0862490.1"/>
    </source>
</evidence>
<dbReference type="RefSeq" id="WP_386407583.1">
    <property type="nucleotide sequence ID" value="NZ_JBHTJH010000008.1"/>
</dbReference>
<accession>A0ABW3CXH0</accession>
<dbReference type="EMBL" id="JBHTJH010000008">
    <property type="protein sequence ID" value="MFD0862490.1"/>
    <property type="molecule type" value="Genomic_DNA"/>
</dbReference>
<gene>
    <name evidence="2" type="ORF">ACFQ1M_09750</name>
</gene>
<organism evidence="2 3">
    <name type="scientific">Sungkyunkwania multivorans</name>
    <dbReference type="NCBI Taxonomy" id="1173618"/>
    <lineage>
        <taxon>Bacteria</taxon>
        <taxon>Pseudomonadati</taxon>
        <taxon>Bacteroidota</taxon>
        <taxon>Flavobacteriia</taxon>
        <taxon>Flavobacteriales</taxon>
        <taxon>Flavobacteriaceae</taxon>
        <taxon>Sungkyunkwania</taxon>
    </lineage>
</organism>
<proteinExistence type="predicted"/>
<dbReference type="Proteomes" id="UP001596978">
    <property type="component" value="Unassembled WGS sequence"/>
</dbReference>
<reference evidence="3" key="1">
    <citation type="journal article" date="2019" name="Int. J. Syst. Evol. Microbiol.">
        <title>The Global Catalogue of Microorganisms (GCM) 10K type strain sequencing project: providing services to taxonomists for standard genome sequencing and annotation.</title>
        <authorList>
            <consortium name="The Broad Institute Genomics Platform"/>
            <consortium name="The Broad Institute Genome Sequencing Center for Infectious Disease"/>
            <person name="Wu L."/>
            <person name="Ma J."/>
        </authorList>
    </citation>
    <scope>NUCLEOTIDE SEQUENCE [LARGE SCALE GENOMIC DNA]</scope>
    <source>
        <strain evidence="3">CCUG 62952</strain>
    </source>
</reference>
<evidence type="ECO:0000256" key="1">
    <source>
        <dbReference type="SAM" id="MobiDB-lite"/>
    </source>
</evidence>
<protein>
    <submittedName>
        <fullName evidence="2">Uncharacterized protein</fullName>
    </submittedName>
</protein>
<keyword evidence="3" id="KW-1185">Reference proteome</keyword>
<comment type="caution">
    <text evidence="2">The sequence shown here is derived from an EMBL/GenBank/DDBJ whole genome shotgun (WGS) entry which is preliminary data.</text>
</comment>
<feature type="region of interest" description="Disordered" evidence="1">
    <location>
        <begin position="1"/>
        <end position="27"/>
    </location>
</feature>
<evidence type="ECO:0000313" key="3">
    <source>
        <dbReference type="Proteomes" id="UP001596978"/>
    </source>
</evidence>
<sequence length="142" mass="15276">MQGRSGAEFEVGSGVILKPSTDNSTNSQAGWLLKDNTGNGQLLFEDPNENVFLKNALLSVKTNRETITAAKTLDANSPSIQNIENTTAGALNVNLPTVAVKDRYFRIMNRSTSLNNIVTNTVAIAPGSQYEVVYDGTAWIAL</sequence>
<name>A0ABW3CXH0_9FLAO</name>